<protein>
    <submittedName>
        <fullName evidence="1">STM4014 family protein</fullName>
    </submittedName>
</protein>
<keyword evidence="2" id="KW-1185">Reference proteome</keyword>
<dbReference type="InterPro" id="IPR047778">
    <property type="entry name" value="STM4014-like"/>
</dbReference>
<evidence type="ECO:0000313" key="2">
    <source>
        <dbReference type="Proteomes" id="UP001059617"/>
    </source>
</evidence>
<dbReference type="SUPFAM" id="SSF56059">
    <property type="entry name" value="Glutathione synthetase ATP-binding domain-like"/>
    <property type="match status" value="1"/>
</dbReference>
<reference evidence="1" key="1">
    <citation type="submission" date="2021-04" db="EMBL/GenBank/DDBJ databases">
        <authorList>
            <person name="Hartkoorn R.C."/>
            <person name="Beaudoing E."/>
            <person name="Hot D."/>
        </authorList>
    </citation>
    <scope>NUCLEOTIDE SEQUENCE</scope>
    <source>
        <strain evidence="1">NRRL B-16292</strain>
    </source>
</reference>
<dbReference type="Gene3D" id="3.30.470.20">
    <property type="entry name" value="ATP-grasp fold, B domain"/>
    <property type="match status" value="1"/>
</dbReference>
<accession>A0ABY5VT92</accession>
<gene>
    <name evidence="1" type="ORF">Dfulv_37350</name>
</gene>
<dbReference type="InterPro" id="IPR013815">
    <property type="entry name" value="ATP_grasp_subdomain_1"/>
</dbReference>
<dbReference type="PANTHER" id="PTHR21621">
    <property type="entry name" value="RIBOSOMAL PROTEIN S6 MODIFICATION PROTEIN"/>
    <property type="match status" value="1"/>
</dbReference>
<name>A0ABY5VT92_9ACTN</name>
<organism evidence="1 2">
    <name type="scientific">Dactylosporangium fulvum</name>
    <dbReference type="NCBI Taxonomy" id="53359"/>
    <lineage>
        <taxon>Bacteria</taxon>
        <taxon>Bacillati</taxon>
        <taxon>Actinomycetota</taxon>
        <taxon>Actinomycetes</taxon>
        <taxon>Micromonosporales</taxon>
        <taxon>Micromonosporaceae</taxon>
        <taxon>Dactylosporangium</taxon>
    </lineage>
</organism>
<dbReference type="NCBIfam" id="NF038074">
    <property type="entry name" value="fam_STM4014"/>
    <property type="match status" value="1"/>
</dbReference>
<dbReference type="RefSeq" id="WP_259858531.1">
    <property type="nucleotide sequence ID" value="NZ_BAAAST010000048.1"/>
</dbReference>
<proteinExistence type="predicted"/>
<dbReference type="Proteomes" id="UP001059617">
    <property type="component" value="Chromosome"/>
</dbReference>
<reference evidence="1" key="2">
    <citation type="submission" date="2022-09" db="EMBL/GenBank/DDBJ databases">
        <title>Biosynthetic gene clusters of Dactylosporangioum fulvum.</title>
        <authorList>
            <person name="Caradec T."/>
        </authorList>
    </citation>
    <scope>NUCLEOTIDE SEQUENCE</scope>
    <source>
        <strain evidence="1">NRRL B-16292</strain>
    </source>
</reference>
<dbReference type="PANTHER" id="PTHR21621:SF0">
    <property type="entry name" value="BETA-CITRYLGLUTAMATE SYNTHASE B-RELATED"/>
    <property type="match status" value="1"/>
</dbReference>
<dbReference type="Gene3D" id="3.30.1490.20">
    <property type="entry name" value="ATP-grasp fold, A domain"/>
    <property type="match status" value="1"/>
</dbReference>
<dbReference type="EMBL" id="CP073720">
    <property type="protein sequence ID" value="UWP80770.1"/>
    <property type="molecule type" value="Genomic_DNA"/>
</dbReference>
<sequence length="346" mass="37039">MTFTVVGIRGHRRVRLFQEAAVAAGLDTPAVVDWREVCAGDFTVDPGTLVRLESPGEDAEVDRLLRGAAEPAEHGEIVGLAAWHRGLIAAARRVEARGAPLLTPVGDLEVLFDKRRCHALLAAHGVPVPAAFTVGPDDAYERIRAHGWPRVFVKPAHGSSASGVVALAFGRGRISAYSSAVLDDGRLFNELRVRHYTDETTVAEIVDRLGRDGLHIERWFPKAGHDGRLFDLRVVVIAGRASHVVVRSSRSPMTNLHLGNARGDLAAVRAAAGEERWAAAMRTCERAAACFPGSLHVGVDLMFGPRYTAHAVAEVNAFGDLLPGVLVDGRDTYAAEIAALTGAVAR</sequence>
<evidence type="ECO:0000313" key="1">
    <source>
        <dbReference type="EMBL" id="UWP80770.1"/>
    </source>
</evidence>